<reference evidence="10 11" key="1">
    <citation type="submission" date="2019-08" db="EMBL/GenBank/DDBJ databases">
        <title>Whole genome of Aphis craccivora.</title>
        <authorList>
            <person name="Voronova N.V."/>
            <person name="Shulinski R.S."/>
            <person name="Bandarenka Y.V."/>
            <person name="Zhorov D.G."/>
            <person name="Warner D."/>
        </authorList>
    </citation>
    <scope>NUCLEOTIDE SEQUENCE [LARGE SCALE GENOMIC DNA]</scope>
    <source>
        <strain evidence="10">180601</strain>
        <tissue evidence="10">Whole Body</tissue>
    </source>
</reference>
<dbReference type="OrthoDB" id="6624188at2759"/>
<evidence type="ECO:0000256" key="2">
    <source>
        <dbReference type="ARBA" id="ARBA00007850"/>
    </source>
</evidence>
<keyword evidence="6" id="KW-1015">Disulfide bond</keyword>
<evidence type="ECO:0000256" key="3">
    <source>
        <dbReference type="ARBA" id="ARBA00022525"/>
    </source>
</evidence>
<evidence type="ECO:0000256" key="1">
    <source>
        <dbReference type="ARBA" id="ARBA00004613"/>
    </source>
</evidence>
<dbReference type="EMBL" id="VUJU01004706">
    <property type="protein sequence ID" value="KAF0753518.1"/>
    <property type="molecule type" value="Genomic_DNA"/>
</dbReference>
<dbReference type="PANTHER" id="PTHR14903">
    <property type="entry name" value="SCLEROSTIN-RELATED"/>
    <property type="match status" value="1"/>
</dbReference>
<comment type="caution">
    <text evidence="10">The sequence shown here is derived from an EMBL/GenBank/DDBJ whole genome shotgun (WGS) entry which is preliminary data.</text>
</comment>
<evidence type="ECO:0000256" key="5">
    <source>
        <dbReference type="ARBA" id="ARBA00022729"/>
    </source>
</evidence>
<evidence type="ECO:0000313" key="11">
    <source>
        <dbReference type="Proteomes" id="UP000478052"/>
    </source>
</evidence>
<dbReference type="GO" id="GO:0036122">
    <property type="term" value="F:BMP binding"/>
    <property type="evidence" value="ECO:0007669"/>
    <property type="project" value="TreeGrafter"/>
</dbReference>
<keyword evidence="11" id="KW-1185">Reference proteome</keyword>
<dbReference type="PROSITE" id="PS01225">
    <property type="entry name" value="CTCK_2"/>
    <property type="match status" value="1"/>
</dbReference>
<proteinExistence type="inferred from homology"/>
<feature type="domain" description="CTCK" evidence="9">
    <location>
        <begin position="1"/>
        <end position="96"/>
    </location>
</feature>
<keyword evidence="3" id="KW-0964">Secreted</keyword>
<evidence type="ECO:0000256" key="4">
    <source>
        <dbReference type="ARBA" id="ARBA00022687"/>
    </source>
</evidence>
<dbReference type="GO" id="GO:0030178">
    <property type="term" value="P:negative regulation of Wnt signaling pathway"/>
    <property type="evidence" value="ECO:0007669"/>
    <property type="project" value="TreeGrafter"/>
</dbReference>
<keyword evidence="5" id="KW-0732">Signal</keyword>
<dbReference type="GO" id="GO:0005615">
    <property type="term" value="C:extracellular space"/>
    <property type="evidence" value="ECO:0007669"/>
    <property type="project" value="InterPro"/>
</dbReference>
<evidence type="ECO:0000256" key="7">
    <source>
        <dbReference type="ARBA" id="ARBA00023180"/>
    </source>
</evidence>
<sequence length="122" mass="13515">MNCNLRSSKYITDGQCVSTKRVVESVCADRCLVSASSLSQRHRSSMLDNQQVEALQCTEGDVKMVRVPLKCRDGNMFNHVIKVVSSCRCKLHPKQPLMRSNSLSSPRATINPDIMAIAAGQF</sequence>
<dbReference type="GO" id="GO:0030514">
    <property type="term" value="P:negative regulation of BMP signaling pathway"/>
    <property type="evidence" value="ECO:0007669"/>
    <property type="project" value="TreeGrafter"/>
</dbReference>
<dbReference type="Pfam" id="PF05463">
    <property type="entry name" value="Sclerostin"/>
    <property type="match status" value="1"/>
</dbReference>
<gene>
    <name evidence="10" type="ORF">FWK35_00020563</name>
</gene>
<evidence type="ECO:0000313" key="10">
    <source>
        <dbReference type="EMBL" id="KAF0753518.1"/>
    </source>
</evidence>
<comment type="caution">
    <text evidence="8">Lacks conserved residue(s) required for the propagation of feature annotation.</text>
</comment>
<comment type="subcellular location">
    <subcellularLocation>
        <location evidence="1">Secreted</location>
    </subcellularLocation>
</comment>
<evidence type="ECO:0000259" key="9">
    <source>
        <dbReference type="PROSITE" id="PS01225"/>
    </source>
</evidence>
<dbReference type="GO" id="GO:0016055">
    <property type="term" value="P:Wnt signaling pathway"/>
    <property type="evidence" value="ECO:0007669"/>
    <property type="project" value="UniProtKB-KW"/>
</dbReference>
<dbReference type="InterPro" id="IPR029034">
    <property type="entry name" value="Cystine-knot_cytokine"/>
</dbReference>
<organism evidence="10 11">
    <name type="scientific">Aphis craccivora</name>
    <name type="common">Cowpea aphid</name>
    <dbReference type="NCBI Taxonomy" id="307492"/>
    <lineage>
        <taxon>Eukaryota</taxon>
        <taxon>Metazoa</taxon>
        <taxon>Ecdysozoa</taxon>
        <taxon>Arthropoda</taxon>
        <taxon>Hexapoda</taxon>
        <taxon>Insecta</taxon>
        <taxon>Pterygota</taxon>
        <taxon>Neoptera</taxon>
        <taxon>Paraneoptera</taxon>
        <taxon>Hemiptera</taxon>
        <taxon>Sternorrhyncha</taxon>
        <taxon>Aphidomorpha</taxon>
        <taxon>Aphidoidea</taxon>
        <taxon>Aphididae</taxon>
        <taxon>Aphidini</taxon>
        <taxon>Aphis</taxon>
        <taxon>Aphis</taxon>
    </lineage>
</organism>
<protein>
    <submittedName>
        <fullName evidence="10">Sclerostin domain-containing protein 1</fullName>
    </submittedName>
</protein>
<keyword evidence="7" id="KW-0325">Glycoprotein</keyword>
<dbReference type="AlphaFoldDB" id="A0A6G0YCT8"/>
<comment type="similarity">
    <text evidence="2">Belongs to the sclerostin family.</text>
</comment>
<name>A0A6G0YCT8_APHCR</name>
<dbReference type="PANTHER" id="PTHR14903:SF6">
    <property type="entry name" value="CTCK DOMAIN-CONTAINING PROTEIN"/>
    <property type="match status" value="1"/>
</dbReference>
<dbReference type="Proteomes" id="UP000478052">
    <property type="component" value="Unassembled WGS sequence"/>
</dbReference>
<accession>A0A6G0YCT8</accession>
<dbReference type="InterPro" id="IPR006207">
    <property type="entry name" value="Cys_knot_C"/>
</dbReference>
<dbReference type="InterPro" id="IPR008835">
    <property type="entry name" value="Sclerostin/SOSTDC1"/>
</dbReference>
<dbReference type="Gene3D" id="2.10.90.10">
    <property type="entry name" value="Cystine-knot cytokines"/>
    <property type="match status" value="1"/>
</dbReference>
<evidence type="ECO:0000256" key="6">
    <source>
        <dbReference type="ARBA" id="ARBA00023157"/>
    </source>
</evidence>
<evidence type="ECO:0000256" key="8">
    <source>
        <dbReference type="PROSITE-ProRule" id="PRU00039"/>
    </source>
</evidence>
<keyword evidence="4" id="KW-0879">Wnt signaling pathway</keyword>